<gene>
    <name evidence="4" type="ORF">U9M48_040611</name>
</gene>
<feature type="region of interest" description="Disordered" evidence="2">
    <location>
        <begin position="1"/>
        <end position="23"/>
    </location>
</feature>
<dbReference type="PANTHER" id="PTHR10366">
    <property type="entry name" value="NAD DEPENDENT EPIMERASE/DEHYDRATASE"/>
    <property type="match status" value="1"/>
</dbReference>
<feature type="compositionally biased region" description="Low complexity" evidence="2">
    <location>
        <begin position="311"/>
        <end position="320"/>
    </location>
</feature>
<evidence type="ECO:0000313" key="4">
    <source>
        <dbReference type="EMBL" id="WVZ94749.1"/>
    </source>
</evidence>
<feature type="region of interest" description="Disordered" evidence="2">
    <location>
        <begin position="75"/>
        <end position="137"/>
    </location>
</feature>
<sequence length="391" mass="42190">MAPQPRSSSPAPAPTTASASTPTVAIPVRGLNCRLCAHGHGPQPWRRPAPSVPLVAVLAAASTAALAPVVAIPDRGEARRDESWLPPAREDGSRAQEEPSSEAGAEAPRGGSAARGRRPKGRRRDDRRRRVSSAAAAAVAQPGNGQTVCVTGAAGYIASWLVKLLLKKGYTVKGTVRNPGMHTTYTSRCCYDPKNAHLKVKALEGAAERLILCKADLLDYHAICRAVQGCRAVFHTASPVTDDPVSTTTYRHQSAHPSISVRVWQPRAPTPTRRHYFPVNFRFTPSCRRDASASSPPARFLGPTRTPPSPATSTPVASSSEPNLGSEEERRGRRRWAHQARPHWRYCQRPPTGGAWGDQRREKRGETAHRLQKRGDLPDELGMGLLGSDSG</sequence>
<feature type="domain" description="NAD-dependent epimerase/dehydratase" evidence="3">
    <location>
        <begin position="148"/>
        <end position="248"/>
    </location>
</feature>
<dbReference type="Pfam" id="PF01370">
    <property type="entry name" value="Epimerase"/>
    <property type="match status" value="1"/>
</dbReference>
<dbReference type="EMBL" id="CP144753">
    <property type="protein sequence ID" value="WVZ94749.1"/>
    <property type="molecule type" value="Genomic_DNA"/>
</dbReference>
<dbReference type="PANTHER" id="PTHR10366:SF404">
    <property type="entry name" value="CINNAMOYL-COA REDUCTASE 1"/>
    <property type="match status" value="1"/>
</dbReference>
<feature type="compositionally biased region" description="Basic and acidic residues" evidence="2">
    <location>
        <begin position="75"/>
        <end position="97"/>
    </location>
</feature>
<dbReference type="Proteomes" id="UP001341281">
    <property type="component" value="Chromosome 09"/>
</dbReference>
<feature type="compositionally biased region" description="Basic and acidic residues" evidence="2">
    <location>
        <begin position="358"/>
        <end position="377"/>
    </location>
</feature>
<keyword evidence="1" id="KW-0560">Oxidoreductase</keyword>
<protein>
    <recommendedName>
        <fullName evidence="3">NAD-dependent epimerase/dehydratase domain-containing protein</fullName>
    </recommendedName>
</protein>
<evidence type="ECO:0000259" key="3">
    <source>
        <dbReference type="Pfam" id="PF01370"/>
    </source>
</evidence>
<keyword evidence="5" id="KW-1185">Reference proteome</keyword>
<feature type="compositionally biased region" description="Basic residues" evidence="2">
    <location>
        <begin position="115"/>
        <end position="131"/>
    </location>
</feature>
<dbReference type="InterPro" id="IPR001509">
    <property type="entry name" value="Epimerase_deHydtase"/>
</dbReference>
<dbReference type="AlphaFoldDB" id="A0AAQ3USQ5"/>
<evidence type="ECO:0000313" key="5">
    <source>
        <dbReference type="Proteomes" id="UP001341281"/>
    </source>
</evidence>
<dbReference type="InterPro" id="IPR036291">
    <property type="entry name" value="NAD(P)-bd_dom_sf"/>
</dbReference>
<dbReference type="SUPFAM" id="SSF51735">
    <property type="entry name" value="NAD(P)-binding Rossmann-fold domains"/>
    <property type="match status" value="1"/>
</dbReference>
<feature type="compositionally biased region" description="Low complexity" evidence="2">
    <location>
        <begin position="101"/>
        <end position="114"/>
    </location>
</feature>
<dbReference type="Gene3D" id="3.40.50.720">
    <property type="entry name" value="NAD(P)-binding Rossmann-like Domain"/>
    <property type="match status" value="1"/>
</dbReference>
<dbReference type="InterPro" id="IPR050425">
    <property type="entry name" value="NAD(P)_dehydrat-like"/>
</dbReference>
<dbReference type="GO" id="GO:0016616">
    <property type="term" value="F:oxidoreductase activity, acting on the CH-OH group of donors, NAD or NADP as acceptor"/>
    <property type="evidence" value="ECO:0007669"/>
    <property type="project" value="TreeGrafter"/>
</dbReference>
<reference evidence="4 5" key="1">
    <citation type="submission" date="2024-02" db="EMBL/GenBank/DDBJ databases">
        <title>High-quality chromosome-scale genome assembly of Pensacola bahiagrass (Paspalum notatum Flugge var. saurae).</title>
        <authorList>
            <person name="Vega J.M."/>
            <person name="Podio M."/>
            <person name="Orjuela J."/>
            <person name="Siena L.A."/>
            <person name="Pessino S.C."/>
            <person name="Combes M.C."/>
            <person name="Mariac C."/>
            <person name="Albertini E."/>
            <person name="Pupilli F."/>
            <person name="Ortiz J.P.A."/>
            <person name="Leblanc O."/>
        </authorList>
    </citation>
    <scope>NUCLEOTIDE SEQUENCE [LARGE SCALE GENOMIC DNA]</scope>
    <source>
        <strain evidence="4">R1</strain>
        <tissue evidence="4">Leaf</tissue>
    </source>
</reference>
<organism evidence="4 5">
    <name type="scientific">Paspalum notatum var. saurae</name>
    <dbReference type="NCBI Taxonomy" id="547442"/>
    <lineage>
        <taxon>Eukaryota</taxon>
        <taxon>Viridiplantae</taxon>
        <taxon>Streptophyta</taxon>
        <taxon>Embryophyta</taxon>
        <taxon>Tracheophyta</taxon>
        <taxon>Spermatophyta</taxon>
        <taxon>Magnoliopsida</taxon>
        <taxon>Liliopsida</taxon>
        <taxon>Poales</taxon>
        <taxon>Poaceae</taxon>
        <taxon>PACMAD clade</taxon>
        <taxon>Panicoideae</taxon>
        <taxon>Andropogonodae</taxon>
        <taxon>Paspaleae</taxon>
        <taxon>Paspalinae</taxon>
        <taxon>Paspalum</taxon>
    </lineage>
</organism>
<proteinExistence type="predicted"/>
<feature type="compositionally biased region" description="Low complexity" evidence="2">
    <location>
        <begin position="7"/>
        <end position="23"/>
    </location>
</feature>
<evidence type="ECO:0000256" key="1">
    <source>
        <dbReference type="ARBA" id="ARBA00023002"/>
    </source>
</evidence>
<accession>A0AAQ3USQ5</accession>
<name>A0AAQ3USQ5_PASNO</name>
<feature type="region of interest" description="Disordered" evidence="2">
    <location>
        <begin position="287"/>
        <end position="391"/>
    </location>
</feature>
<evidence type="ECO:0000256" key="2">
    <source>
        <dbReference type="SAM" id="MobiDB-lite"/>
    </source>
</evidence>
<feature type="compositionally biased region" description="Basic residues" evidence="2">
    <location>
        <begin position="332"/>
        <end position="346"/>
    </location>
</feature>